<dbReference type="RefSeq" id="XP_062636871.1">
    <property type="nucleotide sequence ID" value="XM_062780829.1"/>
</dbReference>
<evidence type="ECO:0000256" key="12">
    <source>
        <dbReference type="ARBA" id="ARBA00023326"/>
    </source>
</evidence>
<dbReference type="Proteomes" id="UP001302676">
    <property type="component" value="Unassembled WGS sequence"/>
</dbReference>
<evidence type="ECO:0000256" key="9">
    <source>
        <dbReference type="ARBA" id="ARBA00023033"/>
    </source>
</evidence>
<evidence type="ECO:0000256" key="6">
    <source>
        <dbReference type="ARBA" id="ARBA00023001"/>
    </source>
</evidence>
<evidence type="ECO:0000256" key="1">
    <source>
        <dbReference type="ARBA" id="ARBA00001973"/>
    </source>
</evidence>
<dbReference type="Pfam" id="PF03443">
    <property type="entry name" value="AA9"/>
    <property type="match status" value="1"/>
</dbReference>
<reference evidence="18" key="2">
    <citation type="submission" date="2023-05" db="EMBL/GenBank/DDBJ databases">
        <authorList>
            <consortium name="Lawrence Berkeley National Laboratory"/>
            <person name="Steindorff A."/>
            <person name="Hensen N."/>
            <person name="Bonometti L."/>
            <person name="Westerberg I."/>
            <person name="Brannstrom I.O."/>
            <person name="Guillou S."/>
            <person name="Cros-Aarteil S."/>
            <person name="Calhoun S."/>
            <person name="Haridas S."/>
            <person name="Kuo A."/>
            <person name="Mondo S."/>
            <person name="Pangilinan J."/>
            <person name="Riley R."/>
            <person name="Labutti K."/>
            <person name="Andreopoulos B."/>
            <person name="Lipzen A."/>
            <person name="Chen C."/>
            <person name="Yanf M."/>
            <person name="Daum C."/>
            <person name="Ng V."/>
            <person name="Clum A."/>
            <person name="Ohm R."/>
            <person name="Martin F."/>
            <person name="Silar P."/>
            <person name="Natvig D."/>
            <person name="Lalanne C."/>
            <person name="Gautier V."/>
            <person name="Ament-Velasquez S.L."/>
            <person name="Kruys A."/>
            <person name="Hutchinson M.I."/>
            <person name="Powell A.J."/>
            <person name="Barry K."/>
            <person name="Miller A.N."/>
            <person name="Grigoriev I.V."/>
            <person name="Debuchy R."/>
            <person name="Gladieux P."/>
            <person name="Thoren M.H."/>
            <person name="Johannesson H."/>
        </authorList>
    </citation>
    <scope>NUCLEOTIDE SEQUENCE</scope>
    <source>
        <strain evidence="18">CBS 141.50</strain>
    </source>
</reference>
<evidence type="ECO:0000256" key="3">
    <source>
        <dbReference type="ARBA" id="ARBA00022525"/>
    </source>
</evidence>
<dbReference type="GeneID" id="87817442"/>
<keyword evidence="10" id="KW-1015">Disulfide bond</keyword>
<evidence type="ECO:0000256" key="14">
    <source>
        <dbReference type="ARBA" id="ARBA00045077"/>
    </source>
</evidence>
<comment type="catalytic activity">
    <reaction evidence="14">
        <text>[(1-&gt;4)-beta-D-glucosyl]n+m + reduced acceptor + O2 = 4-dehydro-beta-D-glucosyl-[(1-&gt;4)-beta-D-glucosyl]n-1 + [(1-&gt;4)-beta-D-glucosyl]m + acceptor + H2O.</text>
        <dbReference type="EC" id="1.14.99.56"/>
    </reaction>
</comment>
<dbReference type="EC" id="1.14.99.56" evidence="15"/>
<proteinExistence type="inferred from homology"/>
<evidence type="ECO:0000256" key="16">
    <source>
        <dbReference type="SAM" id="SignalP"/>
    </source>
</evidence>
<keyword evidence="12" id="KW-0624">Polysaccharide degradation</keyword>
<accession>A0AAN6V2G7</accession>
<evidence type="ECO:0000256" key="5">
    <source>
        <dbReference type="ARBA" id="ARBA00022729"/>
    </source>
</evidence>
<evidence type="ECO:0000256" key="2">
    <source>
        <dbReference type="ARBA" id="ARBA00004613"/>
    </source>
</evidence>
<evidence type="ECO:0000313" key="18">
    <source>
        <dbReference type="EMBL" id="KAK4143500.1"/>
    </source>
</evidence>
<dbReference type="CDD" id="cd21175">
    <property type="entry name" value="LPMO_AA9"/>
    <property type="match status" value="1"/>
</dbReference>
<keyword evidence="9 18" id="KW-0503">Monooxygenase</keyword>
<dbReference type="AlphaFoldDB" id="A0AAN6V2G7"/>
<keyword evidence="8" id="KW-0186">Copper</keyword>
<organism evidence="18 19">
    <name type="scientific">Dichotomopilus funicola</name>
    <dbReference type="NCBI Taxonomy" id="1934379"/>
    <lineage>
        <taxon>Eukaryota</taxon>
        <taxon>Fungi</taxon>
        <taxon>Dikarya</taxon>
        <taxon>Ascomycota</taxon>
        <taxon>Pezizomycotina</taxon>
        <taxon>Sordariomycetes</taxon>
        <taxon>Sordariomycetidae</taxon>
        <taxon>Sordariales</taxon>
        <taxon>Chaetomiaceae</taxon>
        <taxon>Dichotomopilus</taxon>
    </lineage>
</organism>
<dbReference type="EMBL" id="MU853586">
    <property type="protein sequence ID" value="KAK4143500.1"/>
    <property type="molecule type" value="Genomic_DNA"/>
</dbReference>
<name>A0AAN6V2G7_9PEZI</name>
<evidence type="ECO:0000256" key="13">
    <source>
        <dbReference type="ARBA" id="ARBA00044502"/>
    </source>
</evidence>
<feature type="signal peptide" evidence="16">
    <location>
        <begin position="1"/>
        <end position="19"/>
    </location>
</feature>
<keyword evidence="11" id="KW-0119">Carbohydrate metabolism</keyword>
<evidence type="ECO:0000256" key="4">
    <source>
        <dbReference type="ARBA" id="ARBA00022723"/>
    </source>
</evidence>
<evidence type="ECO:0000256" key="8">
    <source>
        <dbReference type="ARBA" id="ARBA00023008"/>
    </source>
</evidence>
<evidence type="ECO:0000313" key="19">
    <source>
        <dbReference type="Proteomes" id="UP001302676"/>
    </source>
</evidence>
<reference evidence="18" key="1">
    <citation type="journal article" date="2023" name="Mol. Phylogenet. Evol.">
        <title>Genome-scale phylogeny and comparative genomics of the fungal order Sordariales.</title>
        <authorList>
            <person name="Hensen N."/>
            <person name="Bonometti L."/>
            <person name="Westerberg I."/>
            <person name="Brannstrom I.O."/>
            <person name="Guillou S."/>
            <person name="Cros-Aarteil S."/>
            <person name="Calhoun S."/>
            <person name="Haridas S."/>
            <person name="Kuo A."/>
            <person name="Mondo S."/>
            <person name="Pangilinan J."/>
            <person name="Riley R."/>
            <person name="LaButti K."/>
            <person name="Andreopoulos B."/>
            <person name="Lipzen A."/>
            <person name="Chen C."/>
            <person name="Yan M."/>
            <person name="Daum C."/>
            <person name="Ng V."/>
            <person name="Clum A."/>
            <person name="Steindorff A."/>
            <person name="Ohm R.A."/>
            <person name="Martin F."/>
            <person name="Silar P."/>
            <person name="Natvig D.O."/>
            <person name="Lalanne C."/>
            <person name="Gautier V."/>
            <person name="Ament-Velasquez S.L."/>
            <person name="Kruys A."/>
            <person name="Hutchinson M.I."/>
            <person name="Powell A.J."/>
            <person name="Barry K."/>
            <person name="Miller A.N."/>
            <person name="Grigoriev I.V."/>
            <person name="Debuchy R."/>
            <person name="Gladieux P."/>
            <person name="Hiltunen Thoren M."/>
            <person name="Johannesson H."/>
        </authorList>
    </citation>
    <scope>NUCLEOTIDE SEQUENCE</scope>
    <source>
        <strain evidence="18">CBS 141.50</strain>
    </source>
</reference>
<feature type="domain" description="Auxiliary Activity family 9 catalytic" evidence="17">
    <location>
        <begin position="20"/>
        <end position="232"/>
    </location>
</feature>
<keyword evidence="19" id="KW-1185">Reference proteome</keyword>
<evidence type="ECO:0000256" key="10">
    <source>
        <dbReference type="ARBA" id="ARBA00023157"/>
    </source>
</evidence>
<evidence type="ECO:0000256" key="7">
    <source>
        <dbReference type="ARBA" id="ARBA00023002"/>
    </source>
</evidence>
<dbReference type="PANTHER" id="PTHR33353:SF19">
    <property type="entry name" value="GLYCOSYLHYDROLASE FAMILY 61-8 PROTEIN"/>
    <property type="match status" value="1"/>
</dbReference>
<keyword evidence="4" id="KW-0479">Metal-binding</keyword>
<feature type="chain" id="PRO_5042904689" description="lytic cellulose monooxygenase (C4-dehydrogenating)" evidence="16">
    <location>
        <begin position="20"/>
        <end position="251"/>
    </location>
</feature>
<dbReference type="Gene3D" id="2.70.50.70">
    <property type="match status" value="1"/>
</dbReference>
<dbReference type="PANTHER" id="PTHR33353">
    <property type="entry name" value="PUTATIVE (AFU_ORTHOLOGUE AFUA_1G12560)-RELATED"/>
    <property type="match status" value="1"/>
</dbReference>
<keyword evidence="3" id="KW-0964">Secreted</keyword>
<dbReference type="GO" id="GO:0046872">
    <property type="term" value="F:metal ion binding"/>
    <property type="evidence" value="ECO:0007669"/>
    <property type="project" value="UniProtKB-KW"/>
</dbReference>
<dbReference type="GO" id="GO:0030245">
    <property type="term" value="P:cellulose catabolic process"/>
    <property type="evidence" value="ECO:0007669"/>
    <property type="project" value="UniProtKB-KW"/>
</dbReference>
<dbReference type="InterPro" id="IPR005103">
    <property type="entry name" value="AA9_LPMO"/>
</dbReference>
<protein>
    <recommendedName>
        <fullName evidence="15">lytic cellulose monooxygenase (C4-dehydrogenating)</fullName>
        <ecNumber evidence="15">1.14.99.56</ecNumber>
    </recommendedName>
</protein>
<keyword evidence="6" id="KW-0136">Cellulose degradation</keyword>
<dbReference type="InterPro" id="IPR049892">
    <property type="entry name" value="AA9"/>
</dbReference>
<comment type="cofactor">
    <cofactor evidence="1">
        <name>Cu(2+)</name>
        <dbReference type="ChEBI" id="CHEBI:29036"/>
    </cofactor>
</comment>
<keyword evidence="7" id="KW-0560">Oxidoreductase</keyword>
<dbReference type="GO" id="GO:0004497">
    <property type="term" value="F:monooxygenase activity"/>
    <property type="evidence" value="ECO:0007669"/>
    <property type="project" value="UniProtKB-KW"/>
</dbReference>
<evidence type="ECO:0000256" key="15">
    <source>
        <dbReference type="ARBA" id="ARBA00047174"/>
    </source>
</evidence>
<comment type="subcellular location">
    <subcellularLocation>
        <location evidence="2">Secreted</location>
    </subcellularLocation>
</comment>
<comment type="similarity">
    <text evidence="13">Belongs to the polysaccharide monooxygenase AA9 family.</text>
</comment>
<dbReference type="GO" id="GO:0005576">
    <property type="term" value="C:extracellular region"/>
    <property type="evidence" value="ECO:0007669"/>
    <property type="project" value="UniProtKB-SubCell"/>
</dbReference>
<evidence type="ECO:0000259" key="17">
    <source>
        <dbReference type="Pfam" id="PF03443"/>
    </source>
</evidence>
<evidence type="ECO:0000256" key="11">
    <source>
        <dbReference type="ARBA" id="ARBA00023277"/>
    </source>
</evidence>
<gene>
    <name evidence="18" type="ORF">C8A04DRAFT_28929</name>
</gene>
<comment type="caution">
    <text evidence="18">The sequence shown here is derived from an EMBL/GenBank/DDBJ whole genome shotgun (WGS) entry which is preliminary data.</text>
</comment>
<keyword evidence="5 16" id="KW-0732">Signal</keyword>
<sequence length="251" mass="27545">MSRLLSGALALLFSSTALGHGGVWNYSIAGDWQPGFFPYYPAEGQSSIQRHWIDFGPITDLASPSLICNNPGTSAEEYATVAAGAQIEAYYRGWPHDIGAVIVWMAYCGAEPASCAEFDGTDGARWFKIDQAGLLSGTMLDGVWAQGDMVANRNYTWSVTIPERLQQGAYLLRHELLALHVPLTPEFYPECAHLYVTGTGDELPGEDYLAAIPGVWEQDDPELHLSIYEEPSSSRTDWEIPGPAVWRGSRN</sequence>